<dbReference type="InterPro" id="IPR001763">
    <property type="entry name" value="Rhodanese-like_dom"/>
</dbReference>
<dbReference type="SMART" id="SM00450">
    <property type="entry name" value="RHOD"/>
    <property type="match status" value="1"/>
</dbReference>
<proteinExistence type="predicted"/>
<dbReference type="CDD" id="cd00158">
    <property type="entry name" value="RHOD"/>
    <property type="match status" value="1"/>
</dbReference>
<feature type="domain" description="Rhodanese" evidence="1">
    <location>
        <begin position="21"/>
        <end position="106"/>
    </location>
</feature>
<evidence type="ECO:0000313" key="2">
    <source>
        <dbReference type="EMBL" id="MBM6827047.1"/>
    </source>
</evidence>
<dbReference type="InterPro" id="IPR036873">
    <property type="entry name" value="Rhodanese-like_dom_sf"/>
</dbReference>
<sequence>MNIFSNVRRKSLQEYINEARGREGSIFLDVRTPEEYRDGHVEGSLNLPLHELKKIETLIPDKTSPVYVYCLSGARSKRSAALMGHMGYTDVTDMGGLLGQNVGLVK</sequence>
<name>A0A938X269_9CLOT</name>
<dbReference type="RefSeq" id="WP_204909087.1">
    <property type="nucleotide sequence ID" value="NZ_JACJLV010000023.1"/>
</dbReference>
<dbReference type="PANTHER" id="PTHR43031:SF1">
    <property type="entry name" value="PYRIDINE NUCLEOTIDE-DISULPHIDE OXIDOREDUCTASE"/>
    <property type="match status" value="1"/>
</dbReference>
<accession>A0A938X269</accession>
<dbReference type="PANTHER" id="PTHR43031">
    <property type="entry name" value="FAD-DEPENDENT OXIDOREDUCTASE"/>
    <property type="match status" value="1"/>
</dbReference>
<protein>
    <submittedName>
        <fullName evidence="2">Rhodanese-like domain-containing protein</fullName>
    </submittedName>
</protein>
<dbReference type="Pfam" id="PF00581">
    <property type="entry name" value="Rhodanese"/>
    <property type="match status" value="1"/>
</dbReference>
<dbReference type="PROSITE" id="PS50206">
    <property type="entry name" value="RHODANESE_3"/>
    <property type="match status" value="1"/>
</dbReference>
<evidence type="ECO:0000313" key="3">
    <source>
        <dbReference type="Proteomes" id="UP000713880"/>
    </source>
</evidence>
<dbReference type="EMBL" id="JACJLV010000023">
    <property type="protein sequence ID" value="MBM6827047.1"/>
    <property type="molecule type" value="Genomic_DNA"/>
</dbReference>
<reference evidence="2" key="2">
    <citation type="journal article" date="2021" name="Sci. Rep.">
        <title>The distribution of antibiotic resistance genes in chicken gut microbiota commensals.</title>
        <authorList>
            <person name="Juricova H."/>
            <person name="Matiasovicova J."/>
            <person name="Kubasova T."/>
            <person name="Cejkova D."/>
            <person name="Rychlik I."/>
        </authorList>
    </citation>
    <scope>NUCLEOTIDE SEQUENCE</scope>
    <source>
        <strain evidence="2">An420c</strain>
    </source>
</reference>
<organism evidence="2 3">
    <name type="scientific">Mordavella massiliensis</name>
    <dbReference type="NCBI Taxonomy" id="1871024"/>
    <lineage>
        <taxon>Bacteria</taxon>
        <taxon>Bacillati</taxon>
        <taxon>Bacillota</taxon>
        <taxon>Clostridia</taxon>
        <taxon>Eubacteriales</taxon>
        <taxon>Clostridiaceae</taxon>
        <taxon>Mordavella</taxon>
    </lineage>
</organism>
<dbReference type="SUPFAM" id="SSF52821">
    <property type="entry name" value="Rhodanese/Cell cycle control phosphatase"/>
    <property type="match status" value="1"/>
</dbReference>
<evidence type="ECO:0000259" key="1">
    <source>
        <dbReference type="PROSITE" id="PS50206"/>
    </source>
</evidence>
<comment type="caution">
    <text evidence="2">The sequence shown here is derived from an EMBL/GenBank/DDBJ whole genome shotgun (WGS) entry which is preliminary data.</text>
</comment>
<gene>
    <name evidence="2" type="ORF">H6A13_08045</name>
</gene>
<dbReference type="Gene3D" id="3.40.250.10">
    <property type="entry name" value="Rhodanese-like domain"/>
    <property type="match status" value="1"/>
</dbReference>
<keyword evidence="3" id="KW-1185">Reference proteome</keyword>
<dbReference type="InterPro" id="IPR050229">
    <property type="entry name" value="GlpE_sulfurtransferase"/>
</dbReference>
<reference evidence="2" key="1">
    <citation type="submission" date="2020-08" db="EMBL/GenBank/DDBJ databases">
        <authorList>
            <person name="Cejkova D."/>
            <person name="Kubasova T."/>
            <person name="Jahodarova E."/>
            <person name="Rychlik I."/>
        </authorList>
    </citation>
    <scope>NUCLEOTIDE SEQUENCE</scope>
    <source>
        <strain evidence="2">An420c</strain>
    </source>
</reference>
<dbReference type="AlphaFoldDB" id="A0A938X269"/>
<dbReference type="Proteomes" id="UP000713880">
    <property type="component" value="Unassembled WGS sequence"/>
</dbReference>